<protein>
    <submittedName>
        <fullName evidence="1">Uncharacterized protein</fullName>
    </submittedName>
</protein>
<reference evidence="1" key="1">
    <citation type="submission" date="2021-05" db="EMBL/GenBank/DDBJ databases">
        <authorList>
            <person name="Scholz U."/>
            <person name="Mascher M."/>
            <person name="Fiebig A."/>
        </authorList>
    </citation>
    <scope>NUCLEOTIDE SEQUENCE [LARGE SCALE GENOMIC DNA]</scope>
</reference>
<keyword evidence="2" id="KW-1185">Reference proteome</keyword>
<sequence>MATAGSRAAGPRKTPLVLALLLAAAFIPHAALAASGGAMGGRSSSSSGSSSSSSKRHSYYSSRTTYVSVGTPTPRRVATNVGDRPGTVFWAMVVGFVLLVAAAMYYGRPRTTVVKLQVALLGWAKPFQQELNEIAERVDASNRRSYKLMLTETICSLSRHKDCCIFSSLSVDVKNGTDSWEEHFDGISIEERSKFEEETLYSMEGIKRTKEYSKKQDGSTNEYIVVTIIVAANGALKFPEITRPADLEGVVKKLNSIRARDIRGIHVLWTPQEENDVLTEEKLLADYPHLRPHYDD</sequence>
<organism evidence="1 2">
    <name type="scientific">Avena sativa</name>
    <name type="common">Oat</name>
    <dbReference type="NCBI Taxonomy" id="4498"/>
    <lineage>
        <taxon>Eukaryota</taxon>
        <taxon>Viridiplantae</taxon>
        <taxon>Streptophyta</taxon>
        <taxon>Embryophyta</taxon>
        <taxon>Tracheophyta</taxon>
        <taxon>Spermatophyta</taxon>
        <taxon>Magnoliopsida</taxon>
        <taxon>Liliopsida</taxon>
        <taxon>Poales</taxon>
        <taxon>Poaceae</taxon>
        <taxon>BOP clade</taxon>
        <taxon>Pooideae</taxon>
        <taxon>Poodae</taxon>
        <taxon>Poeae</taxon>
        <taxon>Poeae Chloroplast Group 1 (Aveneae type)</taxon>
        <taxon>Aveninae</taxon>
        <taxon>Avena</taxon>
    </lineage>
</organism>
<name>A0ACD5WX54_AVESA</name>
<evidence type="ECO:0000313" key="2">
    <source>
        <dbReference type="Proteomes" id="UP001732700"/>
    </source>
</evidence>
<accession>A0ACD5WX54</accession>
<reference evidence="1" key="2">
    <citation type="submission" date="2025-09" db="UniProtKB">
        <authorList>
            <consortium name="EnsemblPlants"/>
        </authorList>
    </citation>
    <scope>IDENTIFICATION</scope>
</reference>
<evidence type="ECO:0000313" key="1">
    <source>
        <dbReference type="EnsemblPlants" id="AVESA.00010b.r2.4CG1292020.1.CDS"/>
    </source>
</evidence>
<dbReference type="EnsemblPlants" id="AVESA.00010b.r2.4CG1292020.1">
    <property type="protein sequence ID" value="AVESA.00010b.r2.4CG1292020.1.CDS"/>
    <property type="gene ID" value="AVESA.00010b.r2.4CG1292020"/>
</dbReference>
<dbReference type="Proteomes" id="UP001732700">
    <property type="component" value="Chromosome 4C"/>
</dbReference>
<proteinExistence type="predicted"/>